<proteinExistence type="predicted"/>
<dbReference type="Gene3D" id="3.10.450.530">
    <property type="entry name" value="Ribonuclease toxin, BrnT, of type II toxin-antitoxin system"/>
    <property type="match status" value="1"/>
</dbReference>
<dbReference type="STRING" id="42253.NITMOv2_3939"/>
<name>A0A0K2GHI2_NITMO</name>
<accession>A0A0K2GHI2</accession>
<dbReference type="Proteomes" id="UP000069205">
    <property type="component" value="Chromosome"/>
</dbReference>
<sequence>MAPTRFEWDSDKDAANRIKHGVSFQRAQYAFADPRRVIAKDLTHSQSEDRFYCFGEVDGGILTVRFVYRASVIRIIGAGYWRKGKAIYERENQIHR</sequence>
<dbReference type="Pfam" id="PF04365">
    <property type="entry name" value="BrnT_toxin"/>
    <property type="match status" value="1"/>
</dbReference>
<evidence type="ECO:0008006" key="3">
    <source>
        <dbReference type="Google" id="ProtNLM"/>
    </source>
</evidence>
<dbReference type="PATRIC" id="fig|42253.5.peg.3883"/>
<protein>
    <recommendedName>
        <fullName evidence="3">BrnT family toxin</fullName>
    </recommendedName>
</protein>
<dbReference type="InterPro" id="IPR007460">
    <property type="entry name" value="BrnT_toxin"/>
</dbReference>
<dbReference type="OrthoDB" id="9798158at2"/>
<reference evidence="1 2" key="1">
    <citation type="journal article" date="2015" name="Proc. Natl. Acad. Sci. U.S.A.">
        <title>Expanded metabolic versatility of ubiquitous nitrite-oxidizing bacteria from the genus Nitrospira.</title>
        <authorList>
            <person name="Koch H."/>
            <person name="Lucker S."/>
            <person name="Albertsen M."/>
            <person name="Kitzinger K."/>
            <person name="Herbold C."/>
            <person name="Spieck E."/>
            <person name="Nielsen P.H."/>
            <person name="Wagner M."/>
            <person name="Daims H."/>
        </authorList>
    </citation>
    <scope>NUCLEOTIDE SEQUENCE [LARGE SCALE GENOMIC DNA]</scope>
    <source>
        <strain evidence="1 2">NSP M-1</strain>
    </source>
</reference>
<dbReference type="EMBL" id="CP011801">
    <property type="protein sequence ID" value="ALA60324.1"/>
    <property type="molecule type" value="Genomic_DNA"/>
</dbReference>
<dbReference type="InterPro" id="IPR038573">
    <property type="entry name" value="BrnT_sf"/>
</dbReference>
<evidence type="ECO:0000313" key="1">
    <source>
        <dbReference type="EMBL" id="ALA60324.1"/>
    </source>
</evidence>
<dbReference type="AlphaFoldDB" id="A0A0K2GHI2"/>
<dbReference type="KEGG" id="nmv:NITMOv2_3939"/>
<organism evidence="1 2">
    <name type="scientific">Nitrospira moscoviensis</name>
    <dbReference type="NCBI Taxonomy" id="42253"/>
    <lineage>
        <taxon>Bacteria</taxon>
        <taxon>Pseudomonadati</taxon>
        <taxon>Nitrospirota</taxon>
        <taxon>Nitrospiria</taxon>
        <taxon>Nitrospirales</taxon>
        <taxon>Nitrospiraceae</taxon>
        <taxon>Nitrospira</taxon>
    </lineage>
</organism>
<evidence type="ECO:0000313" key="2">
    <source>
        <dbReference type="Proteomes" id="UP000069205"/>
    </source>
</evidence>
<keyword evidence="2" id="KW-1185">Reference proteome</keyword>
<gene>
    <name evidence="1" type="ORF">NITMOv2_3939</name>
</gene>
<dbReference type="RefSeq" id="WP_053381199.1">
    <property type="nucleotide sequence ID" value="NZ_CP011801.1"/>
</dbReference>